<sequence length="120" mass="12980">MAFVASCRISTCSVLAVMNSDYSSCSPSFRGKGGNLLFLQELTLLSTYLSSKPRPFVHSLVFYSPRRPFSRRRVASWGSNGVRFVEGAWSACIVQLLYASSGRSATKLCNASGGDFGSFG</sequence>
<dbReference type="EMBL" id="JACGWO010000003">
    <property type="protein sequence ID" value="KAK4431688.1"/>
    <property type="molecule type" value="Genomic_DNA"/>
</dbReference>
<evidence type="ECO:0000313" key="1">
    <source>
        <dbReference type="EMBL" id="KAK4431688.1"/>
    </source>
</evidence>
<proteinExistence type="predicted"/>
<comment type="caution">
    <text evidence="1">The sequence shown here is derived from an EMBL/GenBank/DDBJ whole genome shotgun (WGS) entry which is preliminary data.</text>
</comment>
<protein>
    <submittedName>
        <fullName evidence="1">Uncharacterized protein</fullName>
    </submittedName>
</protein>
<gene>
    <name evidence="1" type="ORF">Salat_0930900</name>
</gene>
<organism evidence="1 2">
    <name type="scientific">Sesamum alatum</name>
    <dbReference type="NCBI Taxonomy" id="300844"/>
    <lineage>
        <taxon>Eukaryota</taxon>
        <taxon>Viridiplantae</taxon>
        <taxon>Streptophyta</taxon>
        <taxon>Embryophyta</taxon>
        <taxon>Tracheophyta</taxon>
        <taxon>Spermatophyta</taxon>
        <taxon>Magnoliopsida</taxon>
        <taxon>eudicotyledons</taxon>
        <taxon>Gunneridae</taxon>
        <taxon>Pentapetalae</taxon>
        <taxon>asterids</taxon>
        <taxon>lamiids</taxon>
        <taxon>Lamiales</taxon>
        <taxon>Pedaliaceae</taxon>
        <taxon>Sesamum</taxon>
    </lineage>
</organism>
<accession>A0AAE2CRD6</accession>
<dbReference type="AlphaFoldDB" id="A0AAE2CRD6"/>
<reference evidence="1" key="1">
    <citation type="submission" date="2020-06" db="EMBL/GenBank/DDBJ databases">
        <authorList>
            <person name="Li T."/>
            <person name="Hu X."/>
            <person name="Zhang T."/>
            <person name="Song X."/>
            <person name="Zhang H."/>
            <person name="Dai N."/>
            <person name="Sheng W."/>
            <person name="Hou X."/>
            <person name="Wei L."/>
        </authorList>
    </citation>
    <scope>NUCLEOTIDE SEQUENCE</scope>
    <source>
        <strain evidence="1">3651</strain>
        <tissue evidence="1">Leaf</tissue>
    </source>
</reference>
<keyword evidence="2" id="KW-1185">Reference proteome</keyword>
<dbReference type="Proteomes" id="UP001293254">
    <property type="component" value="Unassembled WGS sequence"/>
</dbReference>
<reference evidence="1" key="2">
    <citation type="journal article" date="2024" name="Plant">
        <title>Genomic evolution and insights into agronomic trait innovations of Sesamum species.</title>
        <authorList>
            <person name="Miao H."/>
            <person name="Wang L."/>
            <person name="Qu L."/>
            <person name="Liu H."/>
            <person name="Sun Y."/>
            <person name="Le M."/>
            <person name="Wang Q."/>
            <person name="Wei S."/>
            <person name="Zheng Y."/>
            <person name="Lin W."/>
            <person name="Duan Y."/>
            <person name="Cao H."/>
            <person name="Xiong S."/>
            <person name="Wang X."/>
            <person name="Wei L."/>
            <person name="Li C."/>
            <person name="Ma Q."/>
            <person name="Ju M."/>
            <person name="Zhao R."/>
            <person name="Li G."/>
            <person name="Mu C."/>
            <person name="Tian Q."/>
            <person name="Mei H."/>
            <person name="Zhang T."/>
            <person name="Gao T."/>
            <person name="Zhang H."/>
        </authorList>
    </citation>
    <scope>NUCLEOTIDE SEQUENCE</scope>
    <source>
        <strain evidence="1">3651</strain>
    </source>
</reference>
<evidence type="ECO:0000313" key="2">
    <source>
        <dbReference type="Proteomes" id="UP001293254"/>
    </source>
</evidence>
<name>A0AAE2CRD6_9LAMI</name>